<dbReference type="PROSITE" id="PS51900">
    <property type="entry name" value="CB"/>
    <property type="match status" value="1"/>
</dbReference>
<evidence type="ECO:0000259" key="6">
    <source>
        <dbReference type="PROSITE" id="PS51898"/>
    </source>
</evidence>
<accession>A0ABQ3B9Y6</accession>
<dbReference type="InterPro" id="IPR010998">
    <property type="entry name" value="Integrase_recombinase_N"/>
</dbReference>
<dbReference type="Pfam" id="PF00589">
    <property type="entry name" value="Phage_integrase"/>
    <property type="match status" value="1"/>
</dbReference>
<dbReference type="InterPro" id="IPR025166">
    <property type="entry name" value="Integrase_DNA_bind_dom"/>
</dbReference>
<comment type="similarity">
    <text evidence="1">Belongs to the 'phage' integrase family.</text>
</comment>
<evidence type="ECO:0000256" key="2">
    <source>
        <dbReference type="ARBA" id="ARBA00022908"/>
    </source>
</evidence>
<dbReference type="Proteomes" id="UP000601597">
    <property type="component" value="Unassembled WGS sequence"/>
</dbReference>
<organism evidence="8 9">
    <name type="scientific">Marinobacter zhanjiangensis</name>
    <dbReference type="NCBI Taxonomy" id="578215"/>
    <lineage>
        <taxon>Bacteria</taxon>
        <taxon>Pseudomonadati</taxon>
        <taxon>Pseudomonadota</taxon>
        <taxon>Gammaproteobacteria</taxon>
        <taxon>Pseudomonadales</taxon>
        <taxon>Marinobacteraceae</taxon>
        <taxon>Marinobacter</taxon>
    </lineage>
</organism>
<evidence type="ECO:0000256" key="5">
    <source>
        <dbReference type="PROSITE-ProRule" id="PRU01248"/>
    </source>
</evidence>
<dbReference type="InterPro" id="IPR011010">
    <property type="entry name" value="DNA_brk_join_enz"/>
</dbReference>
<dbReference type="Gene3D" id="1.10.443.10">
    <property type="entry name" value="Intergrase catalytic core"/>
    <property type="match status" value="1"/>
</dbReference>
<dbReference type="PANTHER" id="PTHR30349">
    <property type="entry name" value="PHAGE INTEGRASE-RELATED"/>
    <property type="match status" value="1"/>
</dbReference>
<dbReference type="Gene3D" id="1.10.150.130">
    <property type="match status" value="1"/>
</dbReference>
<evidence type="ECO:0000256" key="4">
    <source>
        <dbReference type="ARBA" id="ARBA00023172"/>
    </source>
</evidence>
<gene>
    <name evidence="8" type="ORF">GCM10007071_35850</name>
</gene>
<dbReference type="Gene3D" id="3.30.160.390">
    <property type="entry name" value="Integrase, DNA-binding domain"/>
    <property type="match status" value="1"/>
</dbReference>
<evidence type="ECO:0000259" key="7">
    <source>
        <dbReference type="PROSITE" id="PS51900"/>
    </source>
</evidence>
<sequence length="446" mass="50261">MAKAKLDTSISDSAANTFLKDSADRATLWCEKVTGLHLLKTKTGGSWRYRYTDPRGKRKTATVGRYPAMKPQQAAEKAMGWRNDDVDVLAEKAEKKALAISQEQRAAHRTLKAYLDGPYTRYQSRRSAGDGTLAILRSNFENLLDRDMASLTRADIHTWQADKEKKGRAHATLKRAYGALRTLLKQAIVDGVLDENPLQHVSLEKPLDSERARELRERRESTRRLLTKDELAAFHNGLDAFSEEIRQGRRNSRKHGKPHLPDLDNVAFPHWFIPFAKLSLFTGMRPGDLYSLQWQSELNPTFGRLTKTPEKTKHHGEDKAARVEMDLPPQAMAVVKSWWEQNGKPDSGLVFPSPVTGKRMDKNAHDKPWRRVKRLGGLPDDLTLYALRHHFISSLVAAGVPLFAVAKLAGHKSVAMIESHYGHLCPDAAKDILREFGASVEQREAV</sequence>
<comment type="caution">
    <text evidence="8">The sequence shown here is derived from an EMBL/GenBank/DDBJ whole genome shotgun (WGS) entry which is preliminary data.</text>
</comment>
<dbReference type="InterPro" id="IPR038488">
    <property type="entry name" value="Integrase_DNA-bd_sf"/>
</dbReference>
<dbReference type="PANTHER" id="PTHR30349:SF64">
    <property type="entry name" value="PROPHAGE INTEGRASE INTD-RELATED"/>
    <property type="match status" value="1"/>
</dbReference>
<evidence type="ECO:0000256" key="3">
    <source>
        <dbReference type="ARBA" id="ARBA00023125"/>
    </source>
</evidence>
<dbReference type="RefSeq" id="WP_189578295.1">
    <property type="nucleotide sequence ID" value="NZ_BMXV01000010.1"/>
</dbReference>
<keyword evidence="9" id="KW-1185">Reference proteome</keyword>
<feature type="domain" description="Core-binding (CB)" evidence="7">
    <location>
        <begin position="109"/>
        <end position="188"/>
    </location>
</feature>
<dbReference type="SUPFAM" id="SSF56349">
    <property type="entry name" value="DNA breaking-rejoining enzymes"/>
    <property type="match status" value="1"/>
</dbReference>
<dbReference type="InterPro" id="IPR044068">
    <property type="entry name" value="CB"/>
</dbReference>
<keyword evidence="3 5" id="KW-0238">DNA-binding</keyword>
<dbReference type="Pfam" id="PF13356">
    <property type="entry name" value="Arm-DNA-bind_3"/>
    <property type="match status" value="1"/>
</dbReference>
<dbReference type="EMBL" id="BMXV01000010">
    <property type="protein sequence ID" value="GGY85357.1"/>
    <property type="molecule type" value="Genomic_DNA"/>
</dbReference>
<feature type="domain" description="Tyr recombinase" evidence="6">
    <location>
        <begin position="221"/>
        <end position="434"/>
    </location>
</feature>
<evidence type="ECO:0000313" key="8">
    <source>
        <dbReference type="EMBL" id="GGY85357.1"/>
    </source>
</evidence>
<evidence type="ECO:0000256" key="1">
    <source>
        <dbReference type="ARBA" id="ARBA00008857"/>
    </source>
</evidence>
<dbReference type="InterPro" id="IPR002104">
    <property type="entry name" value="Integrase_catalytic"/>
</dbReference>
<protein>
    <submittedName>
        <fullName evidence="8">Recombinase</fullName>
    </submittedName>
</protein>
<evidence type="ECO:0000313" key="9">
    <source>
        <dbReference type="Proteomes" id="UP000601597"/>
    </source>
</evidence>
<dbReference type="PROSITE" id="PS51898">
    <property type="entry name" value="TYR_RECOMBINASE"/>
    <property type="match status" value="1"/>
</dbReference>
<reference evidence="9" key="1">
    <citation type="journal article" date="2019" name="Int. J. Syst. Evol. Microbiol.">
        <title>The Global Catalogue of Microorganisms (GCM) 10K type strain sequencing project: providing services to taxonomists for standard genome sequencing and annotation.</title>
        <authorList>
            <consortium name="The Broad Institute Genomics Platform"/>
            <consortium name="The Broad Institute Genome Sequencing Center for Infectious Disease"/>
            <person name="Wu L."/>
            <person name="Ma J."/>
        </authorList>
    </citation>
    <scope>NUCLEOTIDE SEQUENCE [LARGE SCALE GENOMIC DNA]</scope>
    <source>
        <strain evidence="9">KCTC 22280</strain>
    </source>
</reference>
<dbReference type="InterPro" id="IPR050090">
    <property type="entry name" value="Tyrosine_recombinase_XerCD"/>
</dbReference>
<keyword evidence="2" id="KW-0229">DNA integration</keyword>
<proteinExistence type="inferred from homology"/>
<dbReference type="InterPro" id="IPR013762">
    <property type="entry name" value="Integrase-like_cat_sf"/>
</dbReference>
<keyword evidence="4" id="KW-0233">DNA recombination</keyword>
<name>A0ABQ3B9Y6_9GAMM</name>